<dbReference type="Proteomes" id="UP000051131">
    <property type="component" value="Unassembled WGS sequence"/>
</dbReference>
<evidence type="ECO:0000256" key="1">
    <source>
        <dbReference type="ARBA" id="ARBA00006611"/>
    </source>
</evidence>
<keyword evidence="6" id="KW-1185">Reference proteome</keyword>
<feature type="domain" description="Bacterial type II secretion system protein E" evidence="4">
    <location>
        <begin position="3"/>
        <end position="267"/>
    </location>
</feature>
<dbReference type="EMBL" id="AYZE01000010">
    <property type="protein sequence ID" value="KRM91569.1"/>
    <property type="molecule type" value="Genomic_DNA"/>
</dbReference>
<dbReference type="AlphaFoldDB" id="A0A0R2CIZ9"/>
<dbReference type="InterPro" id="IPR047667">
    <property type="entry name" value="ATPase_ComGA"/>
</dbReference>
<proteinExistence type="inferred from homology"/>
<evidence type="ECO:0000259" key="4">
    <source>
        <dbReference type="Pfam" id="PF00437"/>
    </source>
</evidence>
<dbReference type="CDD" id="cd01129">
    <property type="entry name" value="PulE-GspE-like"/>
    <property type="match status" value="1"/>
</dbReference>
<dbReference type="GO" id="GO:0016887">
    <property type="term" value="F:ATP hydrolysis activity"/>
    <property type="evidence" value="ECO:0007669"/>
    <property type="project" value="TreeGrafter"/>
</dbReference>
<dbReference type="NCBIfam" id="NF041000">
    <property type="entry name" value="ATPase_ComGA"/>
    <property type="match status" value="1"/>
</dbReference>
<dbReference type="GO" id="GO:0005524">
    <property type="term" value="F:ATP binding"/>
    <property type="evidence" value="ECO:0007669"/>
    <property type="project" value="UniProtKB-KW"/>
</dbReference>
<dbReference type="PATRIC" id="fig|1423729.3.peg.541"/>
<dbReference type="Gene3D" id="3.40.50.300">
    <property type="entry name" value="P-loop containing nucleotide triphosphate hydrolases"/>
    <property type="match status" value="1"/>
</dbReference>
<dbReference type="PANTHER" id="PTHR30258">
    <property type="entry name" value="TYPE II SECRETION SYSTEM PROTEIN GSPE-RELATED"/>
    <property type="match status" value="1"/>
</dbReference>
<keyword evidence="3" id="KW-0067">ATP-binding</keyword>
<name>A0A0R2CIZ9_9LACO</name>
<gene>
    <name evidence="5" type="ORF">FC80_GL000538</name>
</gene>
<sequence>MNELIQNILDTAIKEFASDISLHPYKDTYEIKMTMKGESVVYQTVDFEKGKQIINNLKFRSSMSLSEQRRPQTGSLTVREGVYSRMASIGDFLGREILVIRLIYQRKNDLNEYFFADQMENILNKAQNKGLILFSGPVGSGKTTTMYQVARQLGNQVMTIEDPVEIYEPNFLQLQVNNLAHMDYATLIKATLRHRFDALIVGEIRDEETAKYTVKAALSGHLVLSTVHALNAVGVISRMKDFSVKDTDLRQTLKLVNYQRLIPMKNKGQSKVLFEQIDSNNLDQKQFVDRSMQLDWFTKLEECWRKGWITNDTFEKYKEG</sequence>
<comment type="similarity">
    <text evidence="1">Belongs to the GSP E family.</text>
</comment>
<dbReference type="STRING" id="1423729.FC80_GL000538"/>
<evidence type="ECO:0000256" key="2">
    <source>
        <dbReference type="ARBA" id="ARBA00022741"/>
    </source>
</evidence>
<dbReference type="Gene3D" id="3.30.450.90">
    <property type="match status" value="1"/>
</dbReference>
<dbReference type="PANTHER" id="PTHR30258:SF2">
    <property type="entry name" value="COMG OPERON PROTEIN 1"/>
    <property type="match status" value="1"/>
</dbReference>
<protein>
    <submittedName>
        <fullName evidence="5">ComG operon protein 1</fullName>
    </submittedName>
</protein>
<dbReference type="Pfam" id="PF00437">
    <property type="entry name" value="T2SSE"/>
    <property type="match status" value="1"/>
</dbReference>
<evidence type="ECO:0000313" key="5">
    <source>
        <dbReference type="EMBL" id="KRM91569.1"/>
    </source>
</evidence>
<organism evidence="5 6">
    <name type="scientific">Liquorilactobacillus cacaonum DSM 21116</name>
    <dbReference type="NCBI Taxonomy" id="1423729"/>
    <lineage>
        <taxon>Bacteria</taxon>
        <taxon>Bacillati</taxon>
        <taxon>Bacillota</taxon>
        <taxon>Bacilli</taxon>
        <taxon>Lactobacillales</taxon>
        <taxon>Lactobacillaceae</taxon>
        <taxon>Liquorilactobacillus</taxon>
    </lineage>
</organism>
<dbReference type="SUPFAM" id="SSF52540">
    <property type="entry name" value="P-loop containing nucleoside triphosphate hydrolases"/>
    <property type="match status" value="1"/>
</dbReference>
<dbReference type="InterPro" id="IPR001482">
    <property type="entry name" value="T2SS/T4SS_dom"/>
</dbReference>
<dbReference type="OrthoDB" id="9808272at2"/>
<evidence type="ECO:0000256" key="3">
    <source>
        <dbReference type="ARBA" id="ARBA00022840"/>
    </source>
</evidence>
<reference evidence="5 6" key="1">
    <citation type="journal article" date="2015" name="Genome Announc.">
        <title>Expanding the biotechnology potential of lactobacilli through comparative genomics of 213 strains and associated genera.</title>
        <authorList>
            <person name="Sun Z."/>
            <person name="Harris H.M."/>
            <person name="McCann A."/>
            <person name="Guo C."/>
            <person name="Argimon S."/>
            <person name="Zhang W."/>
            <person name="Yang X."/>
            <person name="Jeffery I.B."/>
            <person name="Cooney J.C."/>
            <person name="Kagawa T.F."/>
            <person name="Liu W."/>
            <person name="Song Y."/>
            <person name="Salvetti E."/>
            <person name="Wrobel A."/>
            <person name="Rasinkangas P."/>
            <person name="Parkhill J."/>
            <person name="Rea M.C."/>
            <person name="O'Sullivan O."/>
            <person name="Ritari J."/>
            <person name="Douillard F.P."/>
            <person name="Paul Ross R."/>
            <person name="Yang R."/>
            <person name="Briner A.E."/>
            <person name="Felis G.E."/>
            <person name="de Vos W.M."/>
            <person name="Barrangou R."/>
            <person name="Klaenhammer T.R."/>
            <person name="Caufield P.W."/>
            <person name="Cui Y."/>
            <person name="Zhang H."/>
            <person name="O'Toole P.W."/>
        </authorList>
    </citation>
    <scope>NUCLEOTIDE SEQUENCE [LARGE SCALE GENOMIC DNA]</scope>
    <source>
        <strain evidence="5 6">DSM 21116</strain>
    </source>
</reference>
<dbReference type="GO" id="GO:0005886">
    <property type="term" value="C:plasma membrane"/>
    <property type="evidence" value="ECO:0007669"/>
    <property type="project" value="TreeGrafter"/>
</dbReference>
<keyword evidence="2" id="KW-0547">Nucleotide-binding</keyword>
<accession>A0A0R2CIZ9</accession>
<evidence type="ECO:0000313" key="6">
    <source>
        <dbReference type="Proteomes" id="UP000051131"/>
    </source>
</evidence>
<dbReference type="RefSeq" id="WP_057828800.1">
    <property type="nucleotide sequence ID" value="NZ_AYZE01000010.1"/>
</dbReference>
<dbReference type="InterPro" id="IPR027417">
    <property type="entry name" value="P-loop_NTPase"/>
</dbReference>
<comment type="caution">
    <text evidence="5">The sequence shown here is derived from an EMBL/GenBank/DDBJ whole genome shotgun (WGS) entry which is preliminary data.</text>
</comment>